<dbReference type="InParanoid" id="J3KGI3"/>
<evidence type="ECO:0000313" key="2">
    <source>
        <dbReference type="Proteomes" id="UP000001261"/>
    </source>
</evidence>
<dbReference type="RefSeq" id="XP_001246436.2">
    <property type="nucleotide sequence ID" value="XM_001246435.2"/>
</dbReference>
<dbReference type="AlphaFoldDB" id="J3KGI3"/>
<dbReference type="GeneID" id="4568073"/>
<dbReference type="EMBL" id="GG704911">
    <property type="protein sequence ID" value="EAS34853.3"/>
    <property type="molecule type" value="Genomic_DNA"/>
</dbReference>
<sequence length="131" mass="14091">MRDNVPVKYLPLALCSGRAGPASSASYTGPYYGKIRRKHSFRKAEGGSRLFLASQSPDAGSRGRRWLAVSVSSPTALFGSCTASRANSNSDQEQRASGTVLQLQDSQAIPLLKAGFYQLSYGLFLQEGRNA</sequence>
<accession>J3KGI3</accession>
<reference evidence="2" key="1">
    <citation type="journal article" date="2009" name="Genome Res.">
        <title>Comparative genomic analyses of the human fungal pathogens Coccidioides and their relatives.</title>
        <authorList>
            <person name="Sharpton T.J."/>
            <person name="Stajich J.E."/>
            <person name="Rounsley S.D."/>
            <person name="Gardner M.J."/>
            <person name="Wortman J.R."/>
            <person name="Jordar V.S."/>
            <person name="Maiti R."/>
            <person name="Kodira C.D."/>
            <person name="Neafsey D.E."/>
            <person name="Zeng Q."/>
            <person name="Hung C.-Y."/>
            <person name="McMahan C."/>
            <person name="Muszewska A."/>
            <person name="Grynberg M."/>
            <person name="Mandel M.A."/>
            <person name="Kellner E.M."/>
            <person name="Barker B.M."/>
            <person name="Galgiani J.N."/>
            <person name="Orbach M.J."/>
            <person name="Kirkland T.N."/>
            <person name="Cole G.T."/>
            <person name="Henn M.R."/>
            <person name="Birren B.W."/>
            <person name="Taylor J.W."/>
        </authorList>
    </citation>
    <scope>NUCLEOTIDE SEQUENCE [LARGE SCALE GENOMIC DNA]</scope>
    <source>
        <strain evidence="2">RS</strain>
    </source>
</reference>
<evidence type="ECO:0000313" key="1">
    <source>
        <dbReference type="EMBL" id="EAS34853.3"/>
    </source>
</evidence>
<name>J3KGI3_COCIM</name>
<protein>
    <submittedName>
        <fullName evidence="1">Uncharacterized protein</fullName>
    </submittedName>
</protein>
<reference evidence="2" key="2">
    <citation type="journal article" date="2010" name="Genome Res.">
        <title>Population genomic sequencing of Coccidioides fungi reveals recent hybridization and transposon control.</title>
        <authorList>
            <person name="Neafsey D.E."/>
            <person name="Barker B.M."/>
            <person name="Sharpton T.J."/>
            <person name="Stajich J.E."/>
            <person name="Park D.J."/>
            <person name="Whiston E."/>
            <person name="Hung C.-Y."/>
            <person name="McMahan C."/>
            <person name="White J."/>
            <person name="Sykes S."/>
            <person name="Heiman D."/>
            <person name="Young S."/>
            <person name="Zeng Q."/>
            <person name="Abouelleil A."/>
            <person name="Aftuck L."/>
            <person name="Bessette D."/>
            <person name="Brown A."/>
            <person name="FitzGerald M."/>
            <person name="Lui A."/>
            <person name="Macdonald J.P."/>
            <person name="Priest M."/>
            <person name="Orbach M.J."/>
            <person name="Galgiani J.N."/>
            <person name="Kirkland T.N."/>
            <person name="Cole G.T."/>
            <person name="Birren B.W."/>
            <person name="Henn M.R."/>
            <person name="Taylor J.W."/>
            <person name="Rounsley S.D."/>
        </authorList>
    </citation>
    <scope>GENOME REANNOTATION</scope>
    <source>
        <strain evidence="2">RS</strain>
    </source>
</reference>
<dbReference type="VEuPathDB" id="FungiDB:CIMG_00207"/>
<organism evidence="1 2">
    <name type="scientific">Coccidioides immitis (strain RS)</name>
    <name type="common">Valley fever fungus</name>
    <dbReference type="NCBI Taxonomy" id="246410"/>
    <lineage>
        <taxon>Eukaryota</taxon>
        <taxon>Fungi</taxon>
        <taxon>Dikarya</taxon>
        <taxon>Ascomycota</taxon>
        <taxon>Pezizomycotina</taxon>
        <taxon>Eurotiomycetes</taxon>
        <taxon>Eurotiomycetidae</taxon>
        <taxon>Onygenales</taxon>
        <taxon>Onygenaceae</taxon>
        <taxon>Coccidioides</taxon>
    </lineage>
</organism>
<keyword evidence="2" id="KW-1185">Reference proteome</keyword>
<dbReference type="KEGG" id="cim:CIMG_00207"/>
<dbReference type="Proteomes" id="UP000001261">
    <property type="component" value="Unassembled WGS sequence"/>
</dbReference>
<gene>
    <name evidence="1" type="ORF">CIMG_00207</name>
</gene>
<proteinExistence type="predicted"/>